<dbReference type="Gene3D" id="3.90.550.10">
    <property type="entry name" value="Spore Coat Polysaccharide Biosynthesis Protein SpsA, Chain A"/>
    <property type="match status" value="1"/>
</dbReference>
<accession>A0A2A6REH5</accession>
<proteinExistence type="predicted"/>
<keyword evidence="3" id="KW-1185">Reference proteome</keyword>
<keyword evidence="2" id="KW-0808">Transferase</keyword>
<dbReference type="InterPro" id="IPR001173">
    <property type="entry name" value="Glyco_trans_2-like"/>
</dbReference>
<dbReference type="OrthoDB" id="153025at2"/>
<dbReference type="PANTHER" id="PTHR43685:SF3">
    <property type="entry name" value="SLR2126 PROTEIN"/>
    <property type="match status" value="1"/>
</dbReference>
<dbReference type="AlphaFoldDB" id="A0A2A6REH5"/>
<sequence>MNDPMYQLSVVLPTYNRLGRLKGVLAALEAQDYPCDAFEVIVVSDGSTDGTHDFLATLQPRFALRTIIQANQGPAAARNAGIACATGEIVLFIDDDELPVPSFLSEHMRIHQQQPATVVLGPVLSPSDFKLSPWVDWEQEMLMKQYRAMEQGLWKPTGRQFFSGNTSLPRSYLLAVGGFDARFRRAEDLELGYRLARTKIQFYFNPKAIAYHYAERSWQAWIAIPYSYGRNDIIFARAGETSINRVLYKEFCQRHPFVRLLVLLCLDRFTLSRLSTTGLQALAVRSYNLGWRSLSRFALSGIFNLRYYQGVADELGGRQYFLGMASV</sequence>
<dbReference type="NCBIfam" id="NF041875">
    <property type="entry name" value="EPS_EpsD"/>
    <property type="match status" value="1"/>
</dbReference>
<dbReference type="InterPro" id="IPR029044">
    <property type="entry name" value="Nucleotide-diphossugar_trans"/>
</dbReference>
<reference evidence="3" key="1">
    <citation type="submission" date="2017-08" db="EMBL/GenBank/DDBJ databases">
        <authorList>
            <person name="Grouzdev D.S."/>
            <person name="Gaisin V.A."/>
            <person name="Rysina M.S."/>
            <person name="Gorlenko V.M."/>
        </authorList>
    </citation>
    <scope>NUCLEOTIDE SEQUENCE [LARGE SCALE GENOMIC DNA]</scope>
    <source>
        <strain evidence="3">Kir15-3F</strain>
    </source>
</reference>
<comment type="caution">
    <text evidence="2">The sequence shown here is derived from an EMBL/GenBank/DDBJ whole genome shotgun (WGS) entry which is preliminary data.</text>
</comment>
<dbReference type="Proteomes" id="UP000220527">
    <property type="component" value="Unassembled WGS sequence"/>
</dbReference>
<dbReference type="SUPFAM" id="SSF53448">
    <property type="entry name" value="Nucleotide-diphospho-sugar transferases"/>
    <property type="match status" value="1"/>
</dbReference>
<name>A0A2A6REH5_9CHLR</name>
<dbReference type="Pfam" id="PF00535">
    <property type="entry name" value="Glycos_transf_2"/>
    <property type="match status" value="1"/>
</dbReference>
<evidence type="ECO:0000259" key="1">
    <source>
        <dbReference type="Pfam" id="PF00535"/>
    </source>
</evidence>
<dbReference type="InterPro" id="IPR050834">
    <property type="entry name" value="Glycosyltransf_2"/>
</dbReference>
<feature type="domain" description="Glycosyltransferase 2-like" evidence="1">
    <location>
        <begin position="9"/>
        <end position="150"/>
    </location>
</feature>
<evidence type="ECO:0000313" key="3">
    <source>
        <dbReference type="Proteomes" id="UP000220527"/>
    </source>
</evidence>
<gene>
    <name evidence="2" type="ORF">CJ255_20015</name>
</gene>
<dbReference type="PANTHER" id="PTHR43685">
    <property type="entry name" value="GLYCOSYLTRANSFERASE"/>
    <property type="match status" value="1"/>
</dbReference>
<protein>
    <submittedName>
        <fullName evidence="2">Glycosyl transferase</fullName>
    </submittedName>
</protein>
<dbReference type="EMBL" id="NQWI01000162">
    <property type="protein sequence ID" value="PDW00933.1"/>
    <property type="molecule type" value="Genomic_DNA"/>
</dbReference>
<organism evidence="2 3">
    <name type="scientific">Candidatus Viridilinea mediisalina</name>
    <dbReference type="NCBI Taxonomy" id="2024553"/>
    <lineage>
        <taxon>Bacteria</taxon>
        <taxon>Bacillati</taxon>
        <taxon>Chloroflexota</taxon>
        <taxon>Chloroflexia</taxon>
        <taxon>Chloroflexales</taxon>
        <taxon>Chloroflexineae</taxon>
        <taxon>Oscillochloridaceae</taxon>
        <taxon>Candidatus Viridilinea</taxon>
    </lineage>
</organism>
<evidence type="ECO:0000313" key="2">
    <source>
        <dbReference type="EMBL" id="PDW00933.1"/>
    </source>
</evidence>
<dbReference type="GO" id="GO:0016740">
    <property type="term" value="F:transferase activity"/>
    <property type="evidence" value="ECO:0007669"/>
    <property type="project" value="UniProtKB-KW"/>
</dbReference>